<feature type="compositionally biased region" description="Polar residues" evidence="1">
    <location>
        <begin position="67"/>
        <end position="77"/>
    </location>
</feature>
<comment type="caution">
    <text evidence="2">The sequence shown here is derived from an EMBL/GenBank/DDBJ whole genome shotgun (WGS) entry which is preliminary data.</text>
</comment>
<dbReference type="PANTHER" id="PTHR45589:SF1">
    <property type="entry name" value="WD REPEAT DOMAIN 62, ISOFORM G"/>
    <property type="match status" value="1"/>
</dbReference>
<feature type="region of interest" description="Disordered" evidence="1">
    <location>
        <begin position="21"/>
        <end position="77"/>
    </location>
</feature>
<evidence type="ECO:0008006" key="4">
    <source>
        <dbReference type="Google" id="ProtNLM"/>
    </source>
</evidence>
<evidence type="ECO:0000313" key="3">
    <source>
        <dbReference type="Proteomes" id="UP000838763"/>
    </source>
</evidence>
<dbReference type="InterPro" id="IPR015943">
    <property type="entry name" value="WD40/YVTN_repeat-like_dom_sf"/>
</dbReference>
<dbReference type="SUPFAM" id="SSF50978">
    <property type="entry name" value="WD40 repeat-like"/>
    <property type="match status" value="2"/>
</dbReference>
<dbReference type="AlphaFoldDB" id="A0A9P1MD34"/>
<accession>A0A9P1MD34</accession>
<dbReference type="InterPro" id="IPR036322">
    <property type="entry name" value="WD40_repeat_dom_sf"/>
</dbReference>
<feature type="compositionally biased region" description="Polar residues" evidence="1">
    <location>
        <begin position="23"/>
        <end position="43"/>
    </location>
</feature>
<proteinExistence type="predicted"/>
<gene>
    <name evidence="2" type="ORF">PPNO1_LOCUS6927</name>
</gene>
<dbReference type="InterPro" id="IPR052779">
    <property type="entry name" value="WDR62"/>
</dbReference>
<dbReference type="EMBL" id="CALLCH030000016">
    <property type="protein sequence ID" value="CAI4217316.1"/>
    <property type="molecule type" value="Genomic_DNA"/>
</dbReference>
<evidence type="ECO:0000256" key="1">
    <source>
        <dbReference type="SAM" id="MobiDB-lite"/>
    </source>
</evidence>
<evidence type="ECO:0000313" key="2">
    <source>
        <dbReference type="EMBL" id="CAI4217316.1"/>
    </source>
</evidence>
<dbReference type="InterPro" id="IPR001680">
    <property type="entry name" value="WD40_rpt"/>
</dbReference>
<dbReference type="SMART" id="SM00320">
    <property type="entry name" value="WD40"/>
    <property type="match status" value="5"/>
</dbReference>
<name>A0A9P1MD34_9PEZI</name>
<dbReference type="PANTHER" id="PTHR45589">
    <property type="entry name" value="WD REPEAT DOMAIN 62, ISOFORM G"/>
    <property type="match status" value="1"/>
</dbReference>
<organism evidence="2 3">
    <name type="scientific">Parascedosporium putredinis</name>
    <dbReference type="NCBI Taxonomy" id="1442378"/>
    <lineage>
        <taxon>Eukaryota</taxon>
        <taxon>Fungi</taxon>
        <taxon>Dikarya</taxon>
        <taxon>Ascomycota</taxon>
        <taxon>Pezizomycotina</taxon>
        <taxon>Sordariomycetes</taxon>
        <taxon>Hypocreomycetidae</taxon>
        <taxon>Microascales</taxon>
        <taxon>Microascaceae</taxon>
        <taxon>Parascedosporium</taxon>
    </lineage>
</organism>
<keyword evidence="3" id="KW-1185">Reference proteome</keyword>
<dbReference type="OrthoDB" id="6252103at2759"/>
<feature type="region of interest" description="Disordered" evidence="1">
    <location>
        <begin position="752"/>
        <end position="785"/>
    </location>
</feature>
<dbReference type="Proteomes" id="UP000838763">
    <property type="component" value="Unassembled WGS sequence"/>
</dbReference>
<dbReference type="Gene3D" id="2.130.10.10">
    <property type="entry name" value="YVTN repeat-like/Quinoprotein amine dehydrogenase"/>
    <property type="match status" value="3"/>
</dbReference>
<protein>
    <recommendedName>
        <fullName evidence="4">WD40 repeat-like protein</fullName>
    </recommendedName>
</protein>
<reference evidence="2" key="1">
    <citation type="submission" date="2022-11" db="EMBL/GenBank/DDBJ databases">
        <authorList>
            <person name="Scott C."/>
            <person name="Bruce N."/>
        </authorList>
    </citation>
    <scope>NUCLEOTIDE SEQUENCE</scope>
</reference>
<sequence>MIRAFDGDQYSQRFYRARPSTLPLYSTSPRESTPSNSVSTPKANDSRNRAAPSLRDSPYGGADHWSESPTSKTWTSPVGETGYCPRVLIFSLQDSSSDLPLVSISEHTFGVRSVAWSQDGRFLASLGAANDGFLYIWRIDPRTGAAKLSQQNRCTSFCKGMVWMGNYLVTFGVRHVKAWKVEDVPNISPVKSKFGPELNATPQTQPRALSGRNILLGSLIDCTFTCAAVVDDGRAILCTDTGDVCVLEDDGKQMKLQKALRLGFSATSITLRDLTAYVGGKADRFATLDVTSVVEFRSDCLVSEAELSPGLLALGCLSNDNLVTIDTKHSINVWDPSYHPGKATGVSARIPIPGQGEPIIGVQCLSSPNPASASFMTCREGDLGAESADLDNQVTVVESTKSGSTIVYADKLGVLRAVDFATKEYILDTKAHSCDCQAITIFEDNGRLIMASCGRDRTVQLFHRPTLTAPIEHFQTLEFAAKVVKVVITEDRIFTCSLDRTLQVHDIVTKEGQPEVMAAIPSRVITLKSSPTCMTMGPTDESIFVSLLDRSVCQYDILTGRLIKSFKCTDESGIESAVLDSLVMGKSPTKDFLLGVSNTDKSVRLYDSMTGSFLDREWGHTEAINGIALVEDTDGSRKVYDCGRHAIKEDLFFSIRVTTAEPQNARHQTALTPGSEHRREEEKFAESAVVWVPQHGHGADVSHELRLTATALGDRAVRSKTLDETILSGLLDQYSERLATLLDEKLRLSFPPRIEKDDDSDEATLMTSDIERPKTSAGETTTASP</sequence>
<dbReference type="Pfam" id="PF00400">
    <property type="entry name" value="WD40"/>
    <property type="match status" value="2"/>
</dbReference>